<accession>A0A315VKR2</accession>
<feature type="compositionally biased region" description="Polar residues" evidence="5">
    <location>
        <begin position="10"/>
        <end position="21"/>
    </location>
</feature>
<proteinExistence type="inferred from homology"/>
<keyword evidence="8" id="KW-1185">Reference proteome</keyword>
<feature type="region of interest" description="Disordered" evidence="5">
    <location>
        <begin position="93"/>
        <end position="126"/>
    </location>
</feature>
<feature type="compositionally biased region" description="Basic and acidic residues" evidence="5">
    <location>
        <begin position="29"/>
        <end position="59"/>
    </location>
</feature>
<keyword evidence="3" id="KW-0597">Phosphoprotein</keyword>
<evidence type="ECO:0000256" key="4">
    <source>
        <dbReference type="ARBA" id="ARBA00023242"/>
    </source>
</evidence>
<evidence type="ECO:0000256" key="5">
    <source>
        <dbReference type="SAM" id="MobiDB-lite"/>
    </source>
</evidence>
<comment type="caution">
    <text evidence="7">The sequence shown here is derived from an EMBL/GenBank/DDBJ whole genome shotgun (WGS) entry which is preliminary data.</text>
</comment>
<evidence type="ECO:0000256" key="3">
    <source>
        <dbReference type="ARBA" id="ARBA00022553"/>
    </source>
</evidence>
<dbReference type="EMBL" id="NHOQ01001578">
    <property type="protein sequence ID" value="PWA23626.1"/>
    <property type="molecule type" value="Genomic_DNA"/>
</dbReference>
<dbReference type="GO" id="GO:0043484">
    <property type="term" value="P:regulation of RNA splicing"/>
    <property type="evidence" value="ECO:0007669"/>
    <property type="project" value="TreeGrafter"/>
</dbReference>
<dbReference type="PANTHER" id="PTHR10528:SF18">
    <property type="entry name" value="AF4_FMR2 FAMILY MEMBER 2"/>
    <property type="match status" value="1"/>
</dbReference>
<reference evidence="7 8" key="1">
    <citation type="journal article" date="2018" name="G3 (Bethesda)">
        <title>A High-Quality Reference Genome for the Invasive Mosquitofish Gambusia affinis Using a Chicago Library.</title>
        <authorList>
            <person name="Hoffberg S.L."/>
            <person name="Troendle N.J."/>
            <person name="Glenn T.C."/>
            <person name="Mahmud O."/>
            <person name="Louha S."/>
            <person name="Chalopin D."/>
            <person name="Bennetzen J.L."/>
            <person name="Mauricio R."/>
        </authorList>
    </citation>
    <scope>NUCLEOTIDE SEQUENCE [LARGE SCALE GENOMIC DNA]</scope>
    <source>
        <strain evidence="7">NE01/NJP1002.9</strain>
        <tissue evidence="7">Muscle</tissue>
    </source>
</reference>
<evidence type="ECO:0000256" key="2">
    <source>
        <dbReference type="ARBA" id="ARBA00007354"/>
    </source>
</evidence>
<feature type="domain" description="AF4/FMR2 C-terminal homology" evidence="6">
    <location>
        <begin position="84"/>
        <end position="204"/>
    </location>
</feature>
<organism evidence="7 8">
    <name type="scientific">Gambusia affinis</name>
    <name type="common">Western mosquitofish</name>
    <name type="synonym">Heterandria affinis</name>
    <dbReference type="NCBI Taxonomy" id="33528"/>
    <lineage>
        <taxon>Eukaryota</taxon>
        <taxon>Metazoa</taxon>
        <taxon>Chordata</taxon>
        <taxon>Craniata</taxon>
        <taxon>Vertebrata</taxon>
        <taxon>Euteleostomi</taxon>
        <taxon>Actinopterygii</taxon>
        <taxon>Neopterygii</taxon>
        <taxon>Teleostei</taxon>
        <taxon>Neoteleostei</taxon>
        <taxon>Acanthomorphata</taxon>
        <taxon>Ovalentaria</taxon>
        <taxon>Atherinomorphae</taxon>
        <taxon>Cyprinodontiformes</taxon>
        <taxon>Poeciliidae</taxon>
        <taxon>Poeciliinae</taxon>
        <taxon>Gambusia</taxon>
    </lineage>
</organism>
<comment type="subcellular location">
    <subcellularLocation>
        <location evidence="1">Nucleus</location>
    </subcellularLocation>
</comment>
<sequence>MALRRCSLVFQDNSAKSSHQAPSPWRSNGKCEKERTGGAAERPARRSDGGGGDDGWRRRGVEESRIPTGSLLGSHHPSGFHRLSVCFPRVNGTPSPLSLSPSPASSGGAPAAATGGGGASGSSGSVAIPQRIHHMAASHVNITNNILRSYEQWETADRLAADSRDFFQDLDSAMGGALSQQSSMVELVRYIRQGLHWLRSEAQLL</sequence>
<dbReference type="InterPro" id="IPR043640">
    <property type="entry name" value="AF4/FMR2_CHD"/>
</dbReference>
<evidence type="ECO:0000259" key="6">
    <source>
        <dbReference type="Pfam" id="PF18876"/>
    </source>
</evidence>
<dbReference type="Pfam" id="PF18876">
    <property type="entry name" value="AFF4_CHD"/>
    <property type="match status" value="1"/>
</dbReference>
<dbReference type="Proteomes" id="UP000250572">
    <property type="component" value="Unassembled WGS sequence"/>
</dbReference>
<dbReference type="InterPro" id="IPR007797">
    <property type="entry name" value="AF4/FMR2"/>
</dbReference>
<feature type="compositionally biased region" description="Low complexity" evidence="5">
    <location>
        <begin position="93"/>
        <end position="113"/>
    </location>
</feature>
<protein>
    <recommendedName>
        <fullName evidence="6">AF4/FMR2 C-terminal homology domain-containing protein</fullName>
    </recommendedName>
</protein>
<evidence type="ECO:0000313" key="7">
    <source>
        <dbReference type="EMBL" id="PWA23626.1"/>
    </source>
</evidence>
<dbReference type="PANTHER" id="PTHR10528">
    <property type="entry name" value="AF4/FMR2 FAMILY MEMBER"/>
    <property type="match status" value="1"/>
</dbReference>
<dbReference type="AlphaFoldDB" id="A0A315VKR2"/>
<feature type="region of interest" description="Disordered" evidence="5">
    <location>
        <begin position="1"/>
        <end position="59"/>
    </location>
</feature>
<keyword evidence="4" id="KW-0539">Nucleus</keyword>
<evidence type="ECO:0000313" key="8">
    <source>
        <dbReference type="Proteomes" id="UP000250572"/>
    </source>
</evidence>
<name>A0A315VKR2_GAMAF</name>
<dbReference type="GO" id="GO:0016607">
    <property type="term" value="C:nuclear speck"/>
    <property type="evidence" value="ECO:0007669"/>
    <property type="project" value="TreeGrafter"/>
</dbReference>
<dbReference type="GO" id="GO:0002151">
    <property type="term" value="F:G-quadruplex RNA binding"/>
    <property type="evidence" value="ECO:0007669"/>
    <property type="project" value="TreeGrafter"/>
</dbReference>
<evidence type="ECO:0000256" key="1">
    <source>
        <dbReference type="ARBA" id="ARBA00004123"/>
    </source>
</evidence>
<gene>
    <name evidence="7" type="ORF">CCH79_00005782</name>
</gene>
<comment type="similarity">
    <text evidence="2">Belongs to the AF4 family.</text>
</comment>